<dbReference type="KEGG" id="ccha:ELD05_04035"/>
<gene>
    <name evidence="1" type="ORF">ELD05_04035</name>
</gene>
<dbReference type="Proteomes" id="UP000282930">
    <property type="component" value="Chromosome"/>
</dbReference>
<dbReference type="AlphaFoldDB" id="A0A3T0D4C8"/>
<accession>A0A3T0D4C8</accession>
<dbReference type="EMBL" id="CP034791">
    <property type="protein sequence ID" value="AZT89893.1"/>
    <property type="molecule type" value="Genomic_DNA"/>
</dbReference>
<protein>
    <submittedName>
        <fullName evidence="1">Uncharacterized protein</fullName>
    </submittedName>
</protein>
<dbReference type="RefSeq" id="WP_127351463.1">
    <property type="nucleotide sequence ID" value="NZ_CP034791.1"/>
</dbReference>
<proteinExistence type="predicted"/>
<organism evidence="1 2">
    <name type="scientific">Caldicellulosiruptor changbaiensis</name>
    <dbReference type="NCBI Taxonomy" id="1222016"/>
    <lineage>
        <taxon>Bacteria</taxon>
        <taxon>Bacillati</taxon>
        <taxon>Bacillota</taxon>
        <taxon>Bacillota incertae sedis</taxon>
        <taxon>Caldicellulosiruptorales</taxon>
        <taxon>Caldicellulosiruptoraceae</taxon>
        <taxon>Caldicellulosiruptor</taxon>
    </lineage>
</organism>
<evidence type="ECO:0000313" key="2">
    <source>
        <dbReference type="Proteomes" id="UP000282930"/>
    </source>
</evidence>
<sequence length="355" mass="42097">MFLARSIVPEGGFVWRSDNVFPSNEIGIPRREEAKPPYLVPVSKMAKITVFDPIITQREVKLYQKFAQLKPDKNEILKFANQYGLPKWEYVVVDPDSVKHPYELGSEEDPTTIGLSFWEWQKEIVWMVIFVTLLKKIVEEDYMFFEDFLRKGKDYLELLVPIDCLPDWVNEWIKEDDWGIAKFHRLVGIGVLKRFKNNHAVSFNLQTQNWSWFSYAMSLEDPIEVAKLLIVDKINNRYFKDGFRVSVILNRTKNKLEQKVMPKNLLVAMYQQYLADLLGQRKLRECAYCGRLFEVTDKRQMYCSFGHCKEYYFREKKKVLQLYKEGKTIEEIAKLLNRPIEKIQVYLKEKPCPNS</sequence>
<evidence type="ECO:0000313" key="1">
    <source>
        <dbReference type="EMBL" id="AZT89893.1"/>
    </source>
</evidence>
<reference evidence="1 2" key="1">
    <citation type="submission" date="2018-12" db="EMBL/GenBank/DDBJ databases">
        <title>Genome sequence from the cellulolytic species, Caldicellulosiruptor changbaiensis.</title>
        <authorList>
            <person name="Blumer-Schuette S.E."/>
            <person name="Mendoza C."/>
        </authorList>
    </citation>
    <scope>NUCLEOTIDE SEQUENCE [LARGE SCALE GENOMIC DNA]</scope>
    <source>
        <strain evidence="1 2">CBS-Z</strain>
    </source>
</reference>
<dbReference type="Gene3D" id="1.10.10.60">
    <property type="entry name" value="Homeodomain-like"/>
    <property type="match status" value="1"/>
</dbReference>
<keyword evidence="2" id="KW-1185">Reference proteome</keyword>
<name>A0A3T0D4C8_9FIRM</name>